<keyword evidence="2" id="KW-0472">Membrane</keyword>
<evidence type="ECO:0000313" key="5">
    <source>
        <dbReference type="Proteomes" id="UP000597444"/>
    </source>
</evidence>
<sequence length="331" mass="35643">MFEKSEPTPARPINSDPREQAQRREMPPAEGNEEGHKEYSEGYNGQTYGEAWQAEGEKIQPRQKSRKRRGMKPLVIALIIIALLVGLAGMSSTNFRGTERTIPAQVFTISSIPTLVLNNGNGDVHVHAGNVNNVVVSAREHGFGMFRDNDERQMVTTEQQGNTITVSPASRSGMFDQQIDLDITVPTATNLELHTTSGDIDVEGVNGQVTLATTSGDIKGSNLSGVFNISTNSGDVKLEQTLLRGNSSLRSSSGKIELEGDIDTQGDYEFQTNSGDVELKLSGFSTFHLVPSTNSGNIENEFGRSQGSNAGGPQVKITTNSGDISVKSRGD</sequence>
<reference evidence="4" key="1">
    <citation type="submission" date="2020-10" db="EMBL/GenBank/DDBJ databases">
        <title>Taxonomic study of unclassified bacteria belonging to the class Ktedonobacteria.</title>
        <authorList>
            <person name="Yabe S."/>
            <person name="Wang C.M."/>
            <person name="Zheng Y."/>
            <person name="Sakai Y."/>
            <person name="Cavaletti L."/>
            <person name="Monciardini P."/>
            <person name="Donadio S."/>
        </authorList>
    </citation>
    <scope>NUCLEOTIDE SEQUENCE</scope>
    <source>
        <strain evidence="4">ID150040</strain>
    </source>
</reference>
<comment type="caution">
    <text evidence="4">The sequence shown here is derived from an EMBL/GenBank/DDBJ whole genome shotgun (WGS) entry which is preliminary data.</text>
</comment>
<dbReference type="Pfam" id="PF13349">
    <property type="entry name" value="DUF4097"/>
    <property type="match status" value="1"/>
</dbReference>
<keyword evidence="5" id="KW-1185">Reference proteome</keyword>
<feature type="domain" description="DUF4097" evidence="3">
    <location>
        <begin position="95"/>
        <end position="326"/>
    </location>
</feature>
<evidence type="ECO:0000256" key="2">
    <source>
        <dbReference type="SAM" id="Phobius"/>
    </source>
</evidence>
<accession>A0A8J3INX5</accession>
<evidence type="ECO:0000313" key="4">
    <source>
        <dbReference type="EMBL" id="GHO92781.1"/>
    </source>
</evidence>
<organism evidence="4 5">
    <name type="scientific">Reticulibacter mediterranei</name>
    <dbReference type="NCBI Taxonomy" id="2778369"/>
    <lineage>
        <taxon>Bacteria</taxon>
        <taxon>Bacillati</taxon>
        <taxon>Chloroflexota</taxon>
        <taxon>Ktedonobacteria</taxon>
        <taxon>Ktedonobacterales</taxon>
        <taxon>Reticulibacteraceae</taxon>
        <taxon>Reticulibacter</taxon>
    </lineage>
</organism>
<feature type="transmembrane region" description="Helical" evidence="2">
    <location>
        <begin position="74"/>
        <end position="92"/>
    </location>
</feature>
<evidence type="ECO:0000256" key="1">
    <source>
        <dbReference type="SAM" id="MobiDB-lite"/>
    </source>
</evidence>
<feature type="region of interest" description="Disordered" evidence="1">
    <location>
        <begin position="1"/>
        <end position="46"/>
    </location>
</feature>
<protein>
    <recommendedName>
        <fullName evidence="3">DUF4097 domain-containing protein</fullName>
    </recommendedName>
</protein>
<dbReference type="InterPro" id="IPR025164">
    <property type="entry name" value="Toastrack_DUF4097"/>
</dbReference>
<dbReference type="Proteomes" id="UP000597444">
    <property type="component" value="Unassembled WGS sequence"/>
</dbReference>
<proteinExistence type="predicted"/>
<keyword evidence="2" id="KW-1133">Transmembrane helix</keyword>
<dbReference type="AlphaFoldDB" id="A0A8J3INX5"/>
<feature type="compositionally biased region" description="Basic and acidic residues" evidence="1">
    <location>
        <begin position="16"/>
        <end position="40"/>
    </location>
</feature>
<feature type="compositionally biased region" description="Polar residues" evidence="1">
    <location>
        <begin position="295"/>
        <end position="308"/>
    </location>
</feature>
<keyword evidence="2" id="KW-0812">Transmembrane</keyword>
<name>A0A8J3INX5_9CHLR</name>
<evidence type="ECO:0000259" key="3">
    <source>
        <dbReference type="Pfam" id="PF13349"/>
    </source>
</evidence>
<dbReference type="Gene3D" id="2.160.20.120">
    <property type="match status" value="1"/>
</dbReference>
<gene>
    <name evidence="4" type="ORF">KSF_028290</name>
</gene>
<feature type="region of interest" description="Disordered" evidence="1">
    <location>
        <begin position="295"/>
        <end position="331"/>
    </location>
</feature>
<dbReference type="EMBL" id="BNJK01000001">
    <property type="protein sequence ID" value="GHO92781.1"/>
    <property type="molecule type" value="Genomic_DNA"/>
</dbReference>